<evidence type="ECO:0000259" key="4">
    <source>
        <dbReference type="PROSITE" id="PS50111"/>
    </source>
</evidence>
<evidence type="ECO:0000256" key="2">
    <source>
        <dbReference type="ARBA" id="ARBA00023224"/>
    </source>
</evidence>
<dbReference type="GO" id="GO:0007165">
    <property type="term" value="P:signal transduction"/>
    <property type="evidence" value="ECO:0007669"/>
    <property type="project" value="UniProtKB-KW"/>
</dbReference>
<dbReference type="STRING" id="1513271.XM47_03970"/>
<reference evidence="5 6" key="1">
    <citation type="submission" date="2015-04" db="EMBL/GenBank/DDBJ databases">
        <title>Draft Genome Sequence of the Novel Agar-Digesting Marine Bacterium Q1.</title>
        <authorList>
            <person name="Li Y."/>
            <person name="Li D."/>
            <person name="Chen G."/>
            <person name="Du Z."/>
        </authorList>
    </citation>
    <scope>NUCLEOTIDE SEQUENCE [LARGE SCALE GENOMIC DNA]</scope>
    <source>
        <strain evidence="5 6">Q1</strain>
    </source>
</reference>
<dbReference type="EMBL" id="LAZL01000004">
    <property type="protein sequence ID" value="KMT66437.1"/>
    <property type="molecule type" value="Genomic_DNA"/>
</dbReference>
<name>A0A0J8GUL2_9ALTE</name>
<evidence type="ECO:0000313" key="5">
    <source>
        <dbReference type="EMBL" id="KMT66437.1"/>
    </source>
</evidence>
<evidence type="ECO:0000313" key="6">
    <source>
        <dbReference type="Proteomes" id="UP000037600"/>
    </source>
</evidence>
<comment type="subcellular location">
    <subcellularLocation>
        <location evidence="1">Membrane</location>
    </subcellularLocation>
</comment>
<protein>
    <recommendedName>
        <fullName evidence="4">Methyl-accepting transducer domain-containing protein</fullName>
    </recommendedName>
</protein>
<proteinExistence type="predicted"/>
<dbReference type="GO" id="GO:0016020">
    <property type="term" value="C:membrane"/>
    <property type="evidence" value="ECO:0007669"/>
    <property type="project" value="UniProtKB-SubCell"/>
</dbReference>
<keyword evidence="6" id="KW-1185">Reference proteome</keyword>
<evidence type="ECO:0000256" key="3">
    <source>
        <dbReference type="PROSITE-ProRule" id="PRU00284"/>
    </source>
</evidence>
<gene>
    <name evidence="5" type="ORF">XM47_03970</name>
</gene>
<organism evidence="5 6">
    <name type="scientific">Catenovulum maritimum</name>
    <dbReference type="NCBI Taxonomy" id="1513271"/>
    <lineage>
        <taxon>Bacteria</taxon>
        <taxon>Pseudomonadati</taxon>
        <taxon>Pseudomonadota</taxon>
        <taxon>Gammaproteobacteria</taxon>
        <taxon>Alteromonadales</taxon>
        <taxon>Alteromonadaceae</taxon>
        <taxon>Catenovulum</taxon>
    </lineage>
</organism>
<dbReference type="SMART" id="SM00283">
    <property type="entry name" value="MA"/>
    <property type="match status" value="1"/>
</dbReference>
<keyword evidence="2 3" id="KW-0807">Transducer</keyword>
<dbReference type="Gene3D" id="1.10.287.950">
    <property type="entry name" value="Methyl-accepting chemotaxis protein"/>
    <property type="match status" value="1"/>
</dbReference>
<dbReference type="PROSITE" id="PS50111">
    <property type="entry name" value="CHEMOTAXIS_TRANSDUC_2"/>
    <property type="match status" value="1"/>
</dbReference>
<dbReference type="GO" id="GO:0006935">
    <property type="term" value="P:chemotaxis"/>
    <property type="evidence" value="ECO:0007669"/>
    <property type="project" value="UniProtKB-ARBA"/>
</dbReference>
<accession>A0A0J8GUL2</accession>
<dbReference type="SUPFAM" id="SSF58104">
    <property type="entry name" value="Methyl-accepting chemotaxis protein (MCP) signaling domain"/>
    <property type="match status" value="1"/>
</dbReference>
<dbReference type="Pfam" id="PF00015">
    <property type="entry name" value="MCPsignal"/>
    <property type="match status" value="1"/>
</dbReference>
<dbReference type="Proteomes" id="UP000037600">
    <property type="component" value="Unassembled WGS sequence"/>
</dbReference>
<dbReference type="PANTHER" id="PTHR32089:SF112">
    <property type="entry name" value="LYSOZYME-LIKE PROTEIN-RELATED"/>
    <property type="match status" value="1"/>
</dbReference>
<feature type="domain" description="Methyl-accepting transducer" evidence="4">
    <location>
        <begin position="27"/>
        <end position="263"/>
    </location>
</feature>
<sequence length="291" mass="31957">MALGKPILRLIDTLRELSRNHLNLVERMSEVEHSSVQVIESANQVSVNVKKQSDSTNSTAAAILEISQSLEDVVDKINNVHTASTHALDVTSQGRTSISQLKIEIEQVKFEAEQTQLQMSSLDELSATVASMSQSIQDISAQTNLLALNASIEAARAGEFGRGFAVVAEEVRALAQRSNESADNIIKNVSSVRDQSHQVTEKMMDVVERTRRCFDTALQADEALNEITKETQNVQDQINIISANTEQQNMATREISQHIELVVEGARDNAEVADQAAKVAEHLKNLTLKSI</sequence>
<dbReference type="InterPro" id="IPR004089">
    <property type="entry name" value="MCPsignal_dom"/>
</dbReference>
<evidence type="ECO:0000256" key="1">
    <source>
        <dbReference type="ARBA" id="ARBA00004370"/>
    </source>
</evidence>
<comment type="caution">
    <text evidence="5">The sequence shown here is derived from an EMBL/GenBank/DDBJ whole genome shotgun (WGS) entry which is preliminary data.</text>
</comment>
<dbReference type="AlphaFoldDB" id="A0A0J8GUL2"/>
<dbReference type="PANTHER" id="PTHR32089">
    <property type="entry name" value="METHYL-ACCEPTING CHEMOTAXIS PROTEIN MCPB"/>
    <property type="match status" value="1"/>
</dbReference>